<comment type="caution">
    <text evidence="2">The sequence shown here is derived from an EMBL/GenBank/DDBJ whole genome shotgun (WGS) entry which is preliminary data.</text>
</comment>
<dbReference type="AlphaFoldDB" id="X0YE27"/>
<accession>X0YE27</accession>
<protein>
    <submittedName>
        <fullName evidence="2">Uncharacterized protein</fullName>
    </submittedName>
</protein>
<feature type="region of interest" description="Disordered" evidence="1">
    <location>
        <begin position="106"/>
        <end position="163"/>
    </location>
</feature>
<evidence type="ECO:0000256" key="1">
    <source>
        <dbReference type="SAM" id="MobiDB-lite"/>
    </source>
</evidence>
<gene>
    <name evidence="2" type="ORF">S01H1_70634</name>
</gene>
<dbReference type="EMBL" id="BARS01046980">
    <property type="protein sequence ID" value="GAG35066.1"/>
    <property type="molecule type" value="Genomic_DNA"/>
</dbReference>
<reference evidence="2" key="1">
    <citation type="journal article" date="2014" name="Front. Microbiol.">
        <title>High frequency of phylogenetically diverse reductive dehalogenase-homologous genes in deep subseafloor sedimentary metagenomes.</title>
        <authorList>
            <person name="Kawai M."/>
            <person name="Futagami T."/>
            <person name="Toyoda A."/>
            <person name="Takaki Y."/>
            <person name="Nishi S."/>
            <person name="Hori S."/>
            <person name="Arai W."/>
            <person name="Tsubouchi T."/>
            <person name="Morono Y."/>
            <person name="Uchiyama I."/>
            <person name="Ito T."/>
            <person name="Fujiyama A."/>
            <person name="Inagaki F."/>
            <person name="Takami H."/>
        </authorList>
    </citation>
    <scope>NUCLEOTIDE SEQUENCE</scope>
    <source>
        <strain evidence="2">Expedition CK06-06</strain>
    </source>
</reference>
<feature type="non-terminal residue" evidence="2">
    <location>
        <position position="1"/>
    </location>
</feature>
<feature type="compositionally biased region" description="Acidic residues" evidence="1">
    <location>
        <begin position="111"/>
        <end position="153"/>
    </location>
</feature>
<proteinExistence type="predicted"/>
<feature type="region of interest" description="Disordered" evidence="1">
    <location>
        <begin position="73"/>
        <end position="94"/>
    </location>
</feature>
<organism evidence="2">
    <name type="scientific">marine sediment metagenome</name>
    <dbReference type="NCBI Taxonomy" id="412755"/>
    <lineage>
        <taxon>unclassified sequences</taxon>
        <taxon>metagenomes</taxon>
        <taxon>ecological metagenomes</taxon>
    </lineage>
</organism>
<feature type="region of interest" description="Disordered" evidence="1">
    <location>
        <begin position="187"/>
        <end position="217"/>
    </location>
</feature>
<name>X0YE27_9ZZZZ</name>
<sequence>GWAQALPAVRKAYEKLELDWSTDASGEAIDKAILAEDEEVFAAANAASGAHMDNVTIEDIGMVAKFLQRFKGEKGDEEPEIETTEKADSDEPTIADVLDAVKGIGERVEALEAEYEEEDEEEPEEEDEPEDEEETDEDETEDAEKADGEEEAEEKPNPVLEAIGALTEKVDAISQSTAALEGRVEVTEKAGGISRALPESTGGSAESEDDDPGMEAVGLAYPNFVKGALGRTGQ</sequence>
<evidence type="ECO:0000313" key="2">
    <source>
        <dbReference type="EMBL" id="GAG35066.1"/>
    </source>
</evidence>